<accession>A0AAD6M681</accession>
<reference evidence="2" key="1">
    <citation type="journal article" date="2023" name="Mol. Ecol. Resour.">
        <title>Chromosome-level genome assembly of a triploid poplar Populus alba 'Berolinensis'.</title>
        <authorList>
            <person name="Chen S."/>
            <person name="Yu Y."/>
            <person name="Wang X."/>
            <person name="Wang S."/>
            <person name="Zhang T."/>
            <person name="Zhou Y."/>
            <person name="He R."/>
            <person name="Meng N."/>
            <person name="Wang Y."/>
            <person name="Liu W."/>
            <person name="Liu Z."/>
            <person name="Liu J."/>
            <person name="Guo Q."/>
            <person name="Huang H."/>
            <person name="Sederoff R.R."/>
            <person name="Wang G."/>
            <person name="Qu G."/>
            <person name="Chen S."/>
        </authorList>
    </citation>
    <scope>NUCLEOTIDE SEQUENCE</scope>
    <source>
        <strain evidence="2">SC-2020</strain>
    </source>
</reference>
<sequence length="73" mass="8343">MTDKENYPHDAYHLWCAPGTAEHLEEPHILCDPYSNPQAQEMLQILPRPVWGEYGYSIKKGGGCIEDPRTWGT</sequence>
<feature type="domain" description="DUF7705" evidence="1">
    <location>
        <begin position="2"/>
        <end position="71"/>
    </location>
</feature>
<dbReference type="AlphaFoldDB" id="A0AAD6M681"/>
<dbReference type="PANTHER" id="PTHR33916:SF7">
    <property type="entry name" value="NEPROSIN DOMAIN-CONTAINING PROTEIN"/>
    <property type="match status" value="1"/>
</dbReference>
<dbReference type="Proteomes" id="UP001164929">
    <property type="component" value="Chromosome 11"/>
</dbReference>
<organism evidence="2 3">
    <name type="scientific">Populus alba x Populus x berolinensis</name>
    <dbReference type="NCBI Taxonomy" id="444605"/>
    <lineage>
        <taxon>Eukaryota</taxon>
        <taxon>Viridiplantae</taxon>
        <taxon>Streptophyta</taxon>
        <taxon>Embryophyta</taxon>
        <taxon>Tracheophyta</taxon>
        <taxon>Spermatophyta</taxon>
        <taxon>Magnoliopsida</taxon>
        <taxon>eudicotyledons</taxon>
        <taxon>Gunneridae</taxon>
        <taxon>Pentapetalae</taxon>
        <taxon>rosids</taxon>
        <taxon>fabids</taxon>
        <taxon>Malpighiales</taxon>
        <taxon>Salicaceae</taxon>
        <taxon>Saliceae</taxon>
        <taxon>Populus</taxon>
    </lineage>
</organism>
<dbReference type="InterPro" id="IPR056122">
    <property type="entry name" value="DUF7705"/>
</dbReference>
<comment type="caution">
    <text evidence="2">The sequence shown here is derived from an EMBL/GenBank/DDBJ whole genome shotgun (WGS) entry which is preliminary data.</text>
</comment>
<dbReference type="EMBL" id="JAQIZT010000011">
    <property type="protein sequence ID" value="KAJ6979714.1"/>
    <property type="molecule type" value="Genomic_DNA"/>
</dbReference>
<evidence type="ECO:0000313" key="2">
    <source>
        <dbReference type="EMBL" id="KAJ6979714.1"/>
    </source>
</evidence>
<keyword evidence="3" id="KW-1185">Reference proteome</keyword>
<protein>
    <recommendedName>
        <fullName evidence="1">DUF7705 domain-containing protein</fullName>
    </recommendedName>
</protein>
<dbReference type="PANTHER" id="PTHR33916">
    <property type="entry name" value="EXPANSIN-LIKE EG45 DOMAIN-CONTAINING PROTEIN"/>
    <property type="match status" value="1"/>
</dbReference>
<proteinExistence type="predicted"/>
<gene>
    <name evidence="2" type="ORF">NC653_027757</name>
</gene>
<evidence type="ECO:0000259" key="1">
    <source>
        <dbReference type="Pfam" id="PF24804"/>
    </source>
</evidence>
<name>A0AAD6M681_9ROSI</name>
<evidence type="ECO:0000313" key="3">
    <source>
        <dbReference type="Proteomes" id="UP001164929"/>
    </source>
</evidence>
<dbReference type="Pfam" id="PF24804">
    <property type="entry name" value="DUF7705"/>
    <property type="match status" value="1"/>
</dbReference>